<evidence type="ECO:0000256" key="6">
    <source>
        <dbReference type="HAMAP-Rule" id="MF_00267"/>
    </source>
</evidence>
<comment type="similarity">
    <text evidence="1 6">Belongs to the MinC family.</text>
</comment>
<dbReference type="PANTHER" id="PTHR34108:SF1">
    <property type="entry name" value="SEPTUM SITE-DETERMINING PROTEIN MINC"/>
    <property type="match status" value="1"/>
</dbReference>
<reference evidence="10" key="1">
    <citation type="journal article" date="2019" name="Int. J. Syst. Evol. Microbiol.">
        <title>The Global Catalogue of Microorganisms (GCM) 10K type strain sequencing project: providing services to taxonomists for standard genome sequencing and annotation.</title>
        <authorList>
            <consortium name="The Broad Institute Genomics Platform"/>
            <consortium name="The Broad Institute Genome Sequencing Center for Infectious Disease"/>
            <person name="Wu L."/>
            <person name="Ma J."/>
        </authorList>
    </citation>
    <scope>NUCLEOTIDE SEQUENCE [LARGE SCALE GENOMIC DNA]</scope>
    <source>
        <strain evidence="10">CECT 8288</strain>
    </source>
</reference>
<dbReference type="InterPro" id="IPR007874">
    <property type="entry name" value="MinC_N"/>
</dbReference>
<feature type="domain" description="Septum formation inhibitor MinC C-terminal" evidence="7">
    <location>
        <begin position="129"/>
        <end position="225"/>
    </location>
</feature>
<dbReference type="InterPro" id="IPR036145">
    <property type="entry name" value="MinC_C_sf"/>
</dbReference>
<comment type="caution">
    <text evidence="9">The sequence shown here is derived from an EMBL/GenBank/DDBJ whole genome shotgun (WGS) entry which is preliminary data.</text>
</comment>
<dbReference type="Proteomes" id="UP001595710">
    <property type="component" value="Unassembled WGS sequence"/>
</dbReference>
<accession>A0ABV7WMP2</accession>
<name>A0ABV7WMP2_9GAMM</name>
<dbReference type="InterPro" id="IPR013033">
    <property type="entry name" value="MinC"/>
</dbReference>
<keyword evidence="10" id="KW-1185">Reference proteome</keyword>
<evidence type="ECO:0000259" key="7">
    <source>
        <dbReference type="Pfam" id="PF03775"/>
    </source>
</evidence>
<dbReference type="SUPFAM" id="SSF63848">
    <property type="entry name" value="Cell-division inhibitor MinC, C-terminal domain"/>
    <property type="match status" value="1"/>
</dbReference>
<gene>
    <name evidence="6 9" type="primary">minC</name>
    <name evidence="9" type="ORF">ACFOND_01190</name>
</gene>
<evidence type="ECO:0000256" key="1">
    <source>
        <dbReference type="ARBA" id="ARBA00006291"/>
    </source>
</evidence>
<evidence type="ECO:0000259" key="8">
    <source>
        <dbReference type="Pfam" id="PF05209"/>
    </source>
</evidence>
<comment type="subunit">
    <text evidence="6">Interacts with MinD and FtsZ.</text>
</comment>
<dbReference type="PANTHER" id="PTHR34108">
    <property type="entry name" value="SEPTUM SITE-DETERMINING PROTEIN MINC"/>
    <property type="match status" value="1"/>
</dbReference>
<keyword evidence="2 6" id="KW-0132">Cell division</keyword>
<dbReference type="InterPro" id="IPR005526">
    <property type="entry name" value="Septum_form_inhib_MinC_C"/>
</dbReference>
<evidence type="ECO:0000256" key="5">
    <source>
        <dbReference type="ARBA" id="ARBA00025606"/>
    </source>
</evidence>
<keyword evidence="3 6" id="KW-0717">Septation</keyword>
<proteinExistence type="inferred from homology"/>
<evidence type="ECO:0000313" key="10">
    <source>
        <dbReference type="Proteomes" id="UP001595710"/>
    </source>
</evidence>
<dbReference type="NCBIfam" id="TIGR01222">
    <property type="entry name" value="minC"/>
    <property type="match status" value="1"/>
</dbReference>
<dbReference type="RefSeq" id="WP_290280963.1">
    <property type="nucleotide sequence ID" value="NZ_JAUFQI010000001.1"/>
</dbReference>
<comment type="function">
    <text evidence="5 6">Cell division inhibitor that blocks the formation of polar Z ring septums. Rapidly oscillates between the poles of the cell to destabilize FtsZ filaments that have formed before they mature into polar Z rings. Prevents FtsZ polymerization.</text>
</comment>
<dbReference type="Gene3D" id="2.160.20.70">
    <property type="match status" value="1"/>
</dbReference>
<dbReference type="HAMAP" id="MF_00267">
    <property type="entry name" value="MinC"/>
    <property type="match status" value="1"/>
</dbReference>
<evidence type="ECO:0000313" key="9">
    <source>
        <dbReference type="EMBL" id="MFC3700237.1"/>
    </source>
</evidence>
<dbReference type="EMBL" id="JBHRYN010000003">
    <property type="protein sequence ID" value="MFC3700237.1"/>
    <property type="molecule type" value="Genomic_DNA"/>
</dbReference>
<dbReference type="Pfam" id="PF03775">
    <property type="entry name" value="MinC_C"/>
    <property type="match status" value="1"/>
</dbReference>
<keyword evidence="4 6" id="KW-0131">Cell cycle</keyword>
<dbReference type="Gene3D" id="3.30.70.260">
    <property type="match status" value="1"/>
</dbReference>
<organism evidence="9 10">
    <name type="scientific">Reinekea marina</name>
    <dbReference type="NCBI Taxonomy" id="1310421"/>
    <lineage>
        <taxon>Bacteria</taxon>
        <taxon>Pseudomonadati</taxon>
        <taxon>Pseudomonadota</taxon>
        <taxon>Gammaproteobacteria</taxon>
        <taxon>Oceanospirillales</taxon>
        <taxon>Saccharospirillaceae</taxon>
        <taxon>Reinekea</taxon>
    </lineage>
</organism>
<evidence type="ECO:0000256" key="4">
    <source>
        <dbReference type="ARBA" id="ARBA00023306"/>
    </source>
</evidence>
<protein>
    <recommendedName>
        <fullName evidence="6">Probable septum site-determining protein MinC</fullName>
    </recommendedName>
</protein>
<evidence type="ECO:0000256" key="3">
    <source>
        <dbReference type="ARBA" id="ARBA00023210"/>
    </source>
</evidence>
<dbReference type="InterPro" id="IPR016098">
    <property type="entry name" value="CAP/MinC_C"/>
</dbReference>
<feature type="domain" description="Septum formation inhibitor MinC N-terminal" evidence="8">
    <location>
        <begin position="13"/>
        <end position="84"/>
    </location>
</feature>
<evidence type="ECO:0000256" key="2">
    <source>
        <dbReference type="ARBA" id="ARBA00022618"/>
    </source>
</evidence>
<dbReference type="Pfam" id="PF05209">
    <property type="entry name" value="MinC_N"/>
    <property type="match status" value="1"/>
</dbReference>
<sequence>MNQIAESPAQPLKLRSRLVTSHQIKVPAQSIDALAEQLQKTLAQAPALFKWAPTVLDISDCDSDYSVDNLNQCFDMCRKNHLVPFALTSNHSAHQKLAKEIGCAWVEPKASKKAQRIQEAQPRIQQTKVVSTPIRSGQQVYAKNAHLLITSQVSAGAEVIADGNVTILGALRGRAIAGAQGDIFSEIICQQMYAELIAIAGNYLVQEDFPAGEGGARCYLEEQSLKFDFL</sequence>